<comment type="function">
    <text evidence="6">Catalyzes the glycosylation of 4,4'-diaponeurosporenoate, i.e. the esterification of glucose at the C1'' position with the carboxyl group of 4,4'-diaponeurosporenic acid, to form glycosyl-4,4'-diaponeurosporenoate. This is a step in the biosynthesis of staphyloxanthin, an orange pigment present in most staphylococci strains.</text>
</comment>
<evidence type="ECO:0000256" key="9">
    <source>
        <dbReference type="ARBA" id="ARBA00040345"/>
    </source>
</evidence>
<evidence type="ECO:0000256" key="3">
    <source>
        <dbReference type="ARBA" id="ARBA00022676"/>
    </source>
</evidence>
<evidence type="ECO:0000259" key="10">
    <source>
        <dbReference type="Pfam" id="PF00535"/>
    </source>
</evidence>
<comment type="subcellular location">
    <subcellularLocation>
        <location evidence="1">Cell membrane</location>
    </subcellularLocation>
</comment>
<evidence type="ECO:0000256" key="8">
    <source>
        <dbReference type="ARBA" id="ARBA00038120"/>
    </source>
</evidence>
<evidence type="ECO:0000256" key="7">
    <source>
        <dbReference type="ARBA" id="ARBA00037904"/>
    </source>
</evidence>
<keyword evidence="5" id="KW-0472">Membrane</keyword>
<name>A0ABR8UQV0_9MICC</name>
<gene>
    <name evidence="11" type="ORF">H9639_06235</name>
</gene>
<dbReference type="CDD" id="cd00761">
    <property type="entry name" value="Glyco_tranf_GTA_type"/>
    <property type="match status" value="1"/>
</dbReference>
<dbReference type="InterPro" id="IPR029044">
    <property type="entry name" value="Nucleotide-diphossugar_trans"/>
</dbReference>
<proteinExistence type="inferred from homology"/>
<evidence type="ECO:0000256" key="1">
    <source>
        <dbReference type="ARBA" id="ARBA00004236"/>
    </source>
</evidence>
<evidence type="ECO:0000256" key="5">
    <source>
        <dbReference type="ARBA" id="ARBA00023136"/>
    </source>
</evidence>
<protein>
    <recommendedName>
        <fullName evidence="9">4,4'-diaponeurosporenoate glycosyltransferase</fullName>
    </recommendedName>
</protein>
<dbReference type="Proteomes" id="UP000609874">
    <property type="component" value="Unassembled WGS sequence"/>
</dbReference>
<evidence type="ECO:0000256" key="6">
    <source>
        <dbReference type="ARBA" id="ARBA00037281"/>
    </source>
</evidence>
<dbReference type="Pfam" id="PF00535">
    <property type="entry name" value="Glycos_transf_2"/>
    <property type="match status" value="1"/>
</dbReference>
<comment type="caution">
    <text evidence="11">The sequence shown here is derived from an EMBL/GenBank/DDBJ whole genome shotgun (WGS) entry which is preliminary data.</text>
</comment>
<keyword evidence="2" id="KW-1003">Cell membrane</keyword>
<feature type="domain" description="Glycosyltransferase 2-like" evidence="10">
    <location>
        <begin position="8"/>
        <end position="151"/>
    </location>
</feature>
<dbReference type="PANTHER" id="PTHR43646">
    <property type="entry name" value="GLYCOSYLTRANSFERASE"/>
    <property type="match status" value="1"/>
</dbReference>
<comment type="pathway">
    <text evidence="7">Carotenoid biosynthesis; staphyloxanthin biosynthesis; staphyloxanthin from farnesyl diphosphate: step 4/5.</text>
</comment>
<keyword evidence="4" id="KW-0808">Transferase</keyword>
<organism evidence="11 12">
    <name type="scientific">Arthrobacter gallicola</name>
    <dbReference type="NCBI Taxonomy" id="2762225"/>
    <lineage>
        <taxon>Bacteria</taxon>
        <taxon>Bacillati</taxon>
        <taxon>Actinomycetota</taxon>
        <taxon>Actinomycetes</taxon>
        <taxon>Micrococcales</taxon>
        <taxon>Micrococcaceae</taxon>
        <taxon>Arthrobacter</taxon>
    </lineage>
</organism>
<keyword evidence="12" id="KW-1185">Reference proteome</keyword>
<reference evidence="11 12" key="1">
    <citation type="submission" date="2020-08" db="EMBL/GenBank/DDBJ databases">
        <title>A Genomic Blueprint of the Chicken Gut Microbiome.</title>
        <authorList>
            <person name="Gilroy R."/>
            <person name="Ravi A."/>
            <person name="Getino M."/>
            <person name="Pursley I."/>
            <person name="Horton D.L."/>
            <person name="Alikhan N.-F."/>
            <person name="Baker D."/>
            <person name="Gharbi K."/>
            <person name="Hall N."/>
            <person name="Watson M."/>
            <person name="Adriaenssens E.M."/>
            <person name="Foster-Nyarko E."/>
            <person name="Jarju S."/>
            <person name="Secka A."/>
            <person name="Antonio M."/>
            <person name="Oren A."/>
            <person name="Chaudhuri R."/>
            <person name="La Ragione R.M."/>
            <person name="Hildebrand F."/>
            <person name="Pallen M.J."/>
        </authorList>
    </citation>
    <scope>NUCLEOTIDE SEQUENCE [LARGE SCALE GENOMIC DNA]</scope>
    <source>
        <strain evidence="11 12">Sa2CUA1</strain>
    </source>
</reference>
<keyword evidence="3" id="KW-0328">Glycosyltransferase</keyword>
<dbReference type="EMBL" id="JACSQD010000002">
    <property type="protein sequence ID" value="MBD7994893.1"/>
    <property type="molecule type" value="Genomic_DNA"/>
</dbReference>
<evidence type="ECO:0000313" key="11">
    <source>
        <dbReference type="EMBL" id="MBD7994893.1"/>
    </source>
</evidence>
<evidence type="ECO:0000313" key="12">
    <source>
        <dbReference type="Proteomes" id="UP000609874"/>
    </source>
</evidence>
<accession>A0ABR8UQV0</accession>
<evidence type="ECO:0000256" key="4">
    <source>
        <dbReference type="ARBA" id="ARBA00022679"/>
    </source>
</evidence>
<sequence length="229" mass="24042">MTPRHTGVVIPARNEEELLPRCLAAVAAAVKSAESEGPARVSVAVVLDSCTDRSAAAAAKAGRDHGLELHLLETAAGTVGAARALGVEAAVRLGAQWIANTDADTVVPRNWLLTQHQLAEAGYGLILGTVVPDSADLTPEHLSIWHSRHQLGENHPHVHGANLGFSAESYAAGGGFASAAVHEDIQLAERIKAAGVPWLATDWIRAVTSGRRDGRTPEGFSGFLRQLLN</sequence>
<comment type="similarity">
    <text evidence="8">Belongs to the glycosyltransferase 2 family. CrtQ subfamily.</text>
</comment>
<dbReference type="InterPro" id="IPR001173">
    <property type="entry name" value="Glyco_trans_2-like"/>
</dbReference>
<dbReference type="Gene3D" id="3.90.550.10">
    <property type="entry name" value="Spore Coat Polysaccharide Biosynthesis Protein SpsA, Chain A"/>
    <property type="match status" value="1"/>
</dbReference>
<evidence type="ECO:0000256" key="2">
    <source>
        <dbReference type="ARBA" id="ARBA00022475"/>
    </source>
</evidence>
<dbReference type="RefSeq" id="WP_191807241.1">
    <property type="nucleotide sequence ID" value="NZ_JACSQD010000002.1"/>
</dbReference>
<dbReference type="SUPFAM" id="SSF53448">
    <property type="entry name" value="Nucleotide-diphospho-sugar transferases"/>
    <property type="match status" value="1"/>
</dbReference>
<dbReference type="PANTHER" id="PTHR43646:SF2">
    <property type="entry name" value="GLYCOSYLTRANSFERASE 2-LIKE DOMAIN-CONTAINING PROTEIN"/>
    <property type="match status" value="1"/>
</dbReference>